<dbReference type="WBParaSite" id="SPAL_0001233600.1">
    <property type="protein sequence ID" value="SPAL_0001233600.1"/>
    <property type="gene ID" value="SPAL_0001233600"/>
</dbReference>
<dbReference type="Proteomes" id="UP000046392">
    <property type="component" value="Unplaced"/>
</dbReference>
<organism evidence="3 4">
    <name type="scientific">Strongyloides papillosus</name>
    <name type="common">Intestinal threadworm</name>
    <dbReference type="NCBI Taxonomy" id="174720"/>
    <lineage>
        <taxon>Eukaryota</taxon>
        <taxon>Metazoa</taxon>
        <taxon>Ecdysozoa</taxon>
        <taxon>Nematoda</taxon>
        <taxon>Chromadorea</taxon>
        <taxon>Rhabditida</taxon>
        <taxon>Tylenchina</taxon>
        <taxon>Panagrolaimomorpha</taxon>
        <taxon>Strongyloidoidea</taxon>
        <taxon>Strongyloididae</taxon>
        <taxon>Strongyloides</taxon>
    </lineage>
</organism>
<keyword evidence="1" id="KW-0812">Transmembrane</keyword>
<keyword evidence="2" id="KW-0732">Signal</keyword>
<reference evidence="4" key="1">
    <citation type="submission" date="2017-02" db="UniProtKB">
        <authorList>
            <consortium name="WormBaseParasite"/>
        </authorList>
    </citation>
    <scope>IDENTIFICATION</scope>
</reference>
<feature type="signal peptide" evidence="2">
    <location>
        <begin position="1"/>
        <end position="20"/>
    </location>
</feature>
<sequence>MKNIFVILLSLTIFVSLCNAQFYGMYGPGMGYGMGYGGMGYGGMGYGGYGYRPWRHFGHYGYPGMGYGMGMFGK</sequence>
<keyword evidence="3" id="KW-1185">Reference proteome</keyword>
<evidence type="ECO:0000256" key="1">
    <source>
        <dbReference type="SAM" id="Phobius"/>
    </source>
</evidence>
<evidence type="ECO:0000313" key="3">
    <source>
        <dbReference type="Proteomes" id="UP000046392"/>
    </source>
</evidence>
<evidence type="ECO:0000256" key="2">
    <source>
        <dbReference type="SAM" id="SignalP"/>
    </source>
</evidence>
<accession>A0A0N5C2X9</accession>
<dbReference type="AlphaFoldDB" id="A0A0N5C2X9"/>
<feature type="transmembrane region" description="Helical" evidence="1">
    <location>
        <begin position="30"/>
        <end position="49"/>
    </location>
</feature>
<evidence type="ECO:0000313" key="4">
    <source>
        <dbReference type="WBParaSite" id="SPAL_0001233600.1"/>
    </source>
</evidence>
<name>A0A0N5C2X9_STREA</name>
<keyword evidence="1" id="KW-0472">Membrane</keyword>
<feature type="chain" id="PRO_5005895253" evidence="2">
    <location>
        <begin position="21"/>
        <end position="74"/>
    </location>
</feature>
<protein>
    <submittedName>
        <fullName evidence="4">Neuropeptide-like protein 31</fullName>
    </submittedName>
</protein>
<keyword evidence="1" id="KW-1133">Transmembrane helix</keyword>
<proteinExistence type="predicted"/>